<dbReference type="NCBIfam" id="TIGR02276">
    <property type="entry name" value="beta_rpt_yvtn"/>
    <property type="match status" value="1"/>
</dbReference>
<dbReference type="PANTHER" id="PTHR47197:SF3">
    <property type="entry name" value="DIHYDRO-HEME D1 DEHYDROGENASE"/>
    <property type="match status" value="1"/>
</dbReference>
<keyword evidence="2" id="KW-1185">Reference proteome</keyword>
<dbReference type="PROSITE" id="PS51257">
    <property type="entry name" value="PROKAR_LIPOPROTEIN"/>
    <property type="match status" value="1"/>
</dbReference>
<dbReference type="Proteomes" id="UP000240357">
    <property type="component" value="Unassembled WGS sequence"/>
</dbReference>
<accession>A0A2T2YG78</accession>
<dbReference type="AlphaFoldDB" id="A0A2T2YG78"/>
<evidence type="ECO:0000313" key="2">
    <source>
        <dbReference type="Proteomes" id="UP000240357"/>
    </source>
</evidence>
<dbReference type="InterPro" id="IPR051200">
    <property type="entry name" value="Host-pathogen_enzymatic-act"/>
</dbReference>
<dbReference type="InterPro" id="IPR031815">
    <property type="entry name" value="DUF5074"/>
</dbReference>
<dbReference type="InterPro" id="IPR011964">
    <property type="entry name" value="YVTN_b-propeller_repeat"/>
</dbReference>
<reference evidence="1 2" key="1">
    <citation type="submission" date="2018-03" db="EMBL/GenBank/DDBJ databases">
        <title>Adhaeribacter sp. HMF7605 Genome sequencing and assembly.</title>
        <authorList>
            <person name="Kang H."/>
            <person name="Kang J."/>
            <person name="Cha I."/>
            <person name="Kim H."/>
            <person name="Joh K."/>
        </authorList>
    </citation>
    <scope>NUCLEOTIDE SEQUENCE [LARGE SCALE GENOMIC DNA]</scope>
    <source>
        <strain evidence="1 2">HMF7605</strain>
    </source>
</reference>
<dbReference type="Pfam" id="PF16819">
    <property type="entry name" value="DUF5074"/>
    <property type="match status" value="1"/>
</dbReference>
<dbReference type="RefSeq" id="WP_106930266.1">
    <property type="nucleotide sequence ID" value="NZ_PYFT01000001.1"/>
</dbReference>
<protein>
    <recommendedName>
        <fullName evidence="3">Cell surface protein</fullName>
    </recommendedName>
</protein>
<evidence type="ECO:0000313" key="1">
    <source>
        <dbReference type="EMBL" id="PSR54526.1"/>
    </source>
</evidence>
<name>A0A2T2YG78_9BACT</name>
<comment type="caution">
    <text evidence="1">The sequence shown here is derived from an EMBL/GenBank/DDBJ whole genome shotgun (WGS) entry which is preliminary data.</text>
</comment>
<dbReference type="EMBL" id="PYFT01000001">
    <property type="protein sequence ID" value="PSR54526.1"/>
    <property type="molecule type" value="Genomic_DNA"/>
</dbReference>
<dbReference type="SUPFAM" id="SSF63825">
    <property type="entry name" value="YWTD domain"/>
    <property type="match status" value="1"/>
</dbReference>
<proteinExistence type="predicted"/>
<dbReference type="InterPro" id="IPR015943">
    <property type="entry name" value="WD40/YVTN_repeat-like_dom_sf"/>
</dbReference>
<organism evidence="1 2">
    <name type="scientific">Adhaeribacter arboris</name>
    <dbReference type="NCBI Taxonomy" id="2072846"/>
    <lineage>
        <taxon>Bacteria</taxon>
        <taxon>Pseudomonadati</taxon>
        <taxon>Bacteroidota</taxon>
        <taxon>Cytophagia</taxon>
        <taxon>Cytophagales</taxon>
        <taxon>Hymenobacteraceae</taxon>
        <taxon>Adhaeribacter</taxon>
    </lineage>
</organism>
<dbReference type="OrthoDB" id="9773938at2"/>
<dbReference type="Gene3D" id="2.130.10.10">
    <property type="entry name" value="YVTN repeat-like/Quinoprotein amine dehydrogenase"/>
    <property type="match status" value="1"/>
</dbReference>
<evidence type="ECO:0008006" key="3">
    <source>
        <dbReference type="Google" id="ProtNLM"/>
    </source>
</evidence>
<dbReference type="PANTHER" id="PTHR47197">
    <property type="entry name" value="PROTEIN NIRF"/>
    <property type="match status" value="1"/>
</dbReference>
<sequence>MNKNLFNQSVLIGFCLSSIFLTSCTDDDSNGGNTVPKGTYEKGVFVVNEGNFQKGNGAISFFDKQNKTVIADVFRTENNRPLGDVVQSATIHNDRTYVVVNNSNKIEIADANTFKSLGVINDLQLPRYLVVANNKGYVTEWVSFSGNGRVSVIDLTTNTIIKSLEVRKLPEKLIAVNNKIYVTNSGDNTISVINPTTDAIETTLTVGDSPNSLAVDAANKLWVLCGGQKNYNPDYSINENTSTPGSLIRINLATNAIEATLTFTSKTQSPEDLMVNGSKNKLYYRYSGKVFQQEIASTTLNSAAFLNRNFYGIGVDPVDNLIYGADAGSFTSDGKVVRFNPNGSPVDSFTVSLLPSEFLFK</sequence>
<gene>
    <name evidence="1" type="ORF">AHMF7605_13900</name>
</gene>